<feature type="domain" description="Cupin type-2" evidence="1">
    <location>
        <begin position="48"/>
        <end position="120"/>
    </location>
</feature>
<gene>
    <name evidence="2" type="ORF">E3O06_06585</name>
</gene>
<dbReference type="InterPro" id="IPR011051">
    <property type="entry name" value="RmlC_Cupin_sf"/>
</dbReference>
<name>A0A4R8V1T7_9MICO</name>
<dbReference type="Proteomes" id="UP000298173">
    <property type="component" value="Unassembled WGS sequence"/>
</dbReference>
<reference evidence="2 3" key="1">
    <citation type="submission" date="2019-03" db="EMBL/GenBank/DDBJ databases">
        <title>Genomics of glacier-inhabiting Cryobacterium strains.</title>
        <authorList>
            <person name="Liu Q."/>
            <person name="Xin Y.-H."/>
        </authorList>
    </citation>
    <scope>NUCLEOTIDE SEQUENCE [LARGE SCALE GENOMIC DNA]</scope>
    <source>
        <strain evidence="2 3">HLT2-23</strain>
    </source>
</reference>
<organism evidence="2 3">
    <name type="scientific">Cryobacterium glaciale</name>
    <dbReference type="NCBI Taxonomy" id="1259145"/>
    <lineage>
        <taxon>Bacteria</taxon>
        <taxon>Bacillati</taxon>
        <taxon>Actinomycetota</taxon>
        <taxon>Actinomycetes</taxon>
        <taxon>Micrococcales</taxon>
        <taxon>Microbacteriaceae</taxon>
        <taxon>Cryobacterium</taxon>
    </lineage>
</organism>
<dbReference type="EMBL" id="SOEY01000009">
    <property type="protein sequence ID" value="TFB74998.1"/>
    <property type="molecule type" value="Genomic_DNA"/>
</dbReference>
<keyword evidence="3" id="KW-1185">Reference proteome</keyword>
<evidence type="ECO:0000259" key="1">
    <source>
        <dbReference type="Pfam" id="PF07883"/>
    </source>
</evidence>
<dbReference type="OrthoDB" id="5243731at2"/>
<dbReference type="SUPFAM" id="SSF51182">
    <property type="entry name" value="RmlC-like cupins"/>
    <property type="match status" value="1"/>
</dbReference>
<dbReference type="Gene3D" id="2.60.120.10">
    <property type="entry name" value="Jelly Rolls"/>
    <property type="match status" value="1"/>
</dbReference>
<dbReference type="InterPro" id="IPR014710">
    <property type="entry name" value="RmlC-like_jellyroll"/>
</dbReference>
<dbReference type="AlphaFoldDB" id="A0A4R8V1T7"/>
<proteinExistence type="predicted"/>
<evidence type="ECO:0000313" key="2">
    <source>
        <dbReference type="EMBL" id="TFB74998.1"/>
    </source>
</evidence>
<accession>A0A4R8V1T7</accession>
<comment type="caution">
    <text evidence="2">The sequence shown here is derived from an EMBL/GenBank/DDBJ whole genome shotgun (WGS) entry which is preliminary data.</text>
</comment>
<dbReference type="Pfam" id="PF07883">
    <property type="entry name" value="Cupin_2"/>
    <property type="match status" value="1"/>
</dbReference>
<dbReference type="InterPro" id="IPR013096">
    <property type="entry name" value="Cupin_2"/>
</dbReference>
<evidence type="ECO:0000313" key="3">
    <source>
        <dbReference type="Proteomes" id="UP000298173"/>
    </source>
</evidence>
<protein>
    <submittedName>
        <fullName evidence="2">Cupin domain-containing protein</fullName>
    </submittedName>
</protein>
<dbReference type="RefSeq" id="WP_134502193.1">
    <property type="nucleotide sequence ID" value="NZ_SOEY01000009.1"/>
</dbReference>
<sequence length="165" mass="18515">MAYEKKSVWHYSEIEEDEETARLMPGFEIQYIITDETTNDNEGAVFGHCIFPPKSQHFPHRHQAAQEVVYVFKGRVVNGSVDEDGVITETECGPGAATHVAKGQIHWTRNPYDEPAEFAFAYYGAPSLAKSGYVDHKDDVPIENVEVTGELKHESLVDKDLAKFA</sequence>